<dbReference type="EMBL" id="VTPX01000008">
    <property type="protein sequence ID" value="KAA0017103.1"/>
    <property type="molecule type" value="Genomic_DNA"/>
</dbReference>
<dbReference type="Proteomes" id="UP000466024">
    <property type="component" value="Unassembled WGS sequence"/>
</dbReference>
<keyword evidence="2" id="KW-1185">Reference proteome</keyword>
<protein>
    <submittedName>
        <fullName evidence="1">DUF1833 domain-containing protein</fullName>
    </submittedName>
</protein>
<name>A0A640WAD9_9GAMM</name>
<dbReference type="Pfam" id="PF08875">
    <property type="entry name" value="DUF1833"/>
    <property type="match status" value="1"/>
</dbReference>
<dbReference type="InterPro" id="IPR014974">
    <property type="entry name" value="DUF1833"/>
</dbReference>
<proteinExistence type="predicted"/>
<accession>A0A640WAD9</accession>
<dbReference type="AlphaFoldDB" id="A0A640WAD9"/>
<evidence type="ECO:0000313" key="1">
    <source>
        <dbReference type="EMBL" id="KAA0017103.1"/>
    </source>
</evidence>
<sequence length="163" mass="17565">MAVRSISAEGLRDLFAQHTDSVMLALVSFYEPDSTNYARVVNNTESIEHNGATYIGLPFQLSLPSSSDEQVPQLTMTVDNVERTLVELLRSVDEPPSVSIEVIRVNRQGGTTSELGPMEFSLLGADITPESVTLQIGYANDILNSPATGDIFNPGTAPAMFSS</sequence>
<dbReference type="RefSeq" id="WP_149436015.1">
    <property type="nucleotide sequence ID" value="NZ_VTPX01000008.1"/>
</dbReference>
<reference evidence="1 2" key="1">
    <citation type="submission" date="2019-08" db="EMBL/GenBank/DDBJ databases">
        <title>Bioinformatics analysis of the strain L3 and L5.</title>
        <authorList>
            <person name="Li X."/>
        </authorList>
    </citation>
    <scope>NUCLEOTIDE SEQUENCE [LARGE SCALE GENOMIC DNA]</scope>
    <source>
        <strain evidence="1 2">L3</strain>
    </source>
</reference>
<gene>
    <name evidence="1" type="ORF">F0A16_13930</name>
</gene>
<organism evidence="1 2">
    <name type="scientific">Salinicola corii</name>
    <dbReference type="NCBI Taxonomy" id="2606937"/>
    <lineage>
        <taxon>Bacteria</taxon>
        <taxon>Pseudomonadati</taxon>
        <taxon>Pseudomonadota</taxon>
        <taxon>Gammaproteobacteria</taxon>
        <taxon>Oceanospirillales</taxon>
        <taxon>Halomonadaceae</taxon>
        <taxon>Salinicola</taxon>
    </lineage>
</organism>
<comment type="caution">
    <text evidence="1">The sequence shown here is derived from an EMBL/GenBank/DDBJ whole genome shotgun (WGS) entry which is preliminary data.</text>
</comment>
<evidence type="ECO:0000313" key="2">
    <source>
        <dbReference type="Proteomes" id="UP000466024"/>
    </source>
</evidence>